<dbReference type="OrthoDB" id="5902829at2"/>
<evidence type="ECO:0000313" key="5">
    <source>
        <dbReference type="EMBL" id="GEN98509.1"/>
    </source>
</evidence>
<dbReference type="Proteomes" id="UP000321464">
    <property type="component" value="Unassembled WGS sequence"/>
</dbReference>
<dbReference type="RefSeq" id="WP_147157895.1">
    <property type="nucleotide sequence ID" value="NZ_BJYR01000002.1"/>
</dbReference>
<accession>A0A512AFN2</accession>
<organism evidence="5 6">
    <name type="scientific">Novosphingobium sediminis</name>
    <dbReference type="NCBI Taxonomy" id="707214"/>
    <lineage>
        <taxon>Bacteria</taxon>
        <taxon>Pseudomonadati</taxon>
        <taxon>Pseudomonadota</taxon>
        <taxon>Alphaproteobacteria</taxon>
        <taxon>Sphingomonadales</taxon>
        <taxon>Sphingomonadaceae</taxon>
        <taxon>Novosphingobium</taxon>
    </lineage>
</organism>
<feature type="signal peptide" evidence="3">
    <location>
        <begin position="1"/>
        <end position="21"/>
    </location>
</feature>
<sequence>MQGIAKLAAASLALAAPMAVAAPLVSAAPAIPPAIYTDPPADAAHPARMEVLHIPSGGVEINGVAYLAAGAGPHPTVVICHGLPGNEKNLDLAQALRRQGWNAITFNYRGSWGSPGTYRFGQNPEDARAVLAFLRVPANAARFGIDPARMAMVGHSMGGWVTAMTGSEEPELRGLVMISAGDFGMVGQMPEADRTKLVAENSETLANTPQVLSAELGAHASEWDYVNRAEALKAMPLLVLTSEDGLAPHGDVLVAAVRKAGGTKVQTAHVATDHSWSDHRIDLEARVIRFLEPLLAK</sequence>
<evidence type="ECO:0000313" key="6">
    <source>
        <dbReference type="Proteomes" id="UP000321464"/>
    </source>
</evidence>
<feature type="chain" id="PRO_5022149985" description="AB hydrolase-1 domain-containing protein" evidence="3">
    <location>
        <begin position="22"/>
        <end position="297"/>
    </location>
</feature>
<reference evidence="5 6" key="1">
    <citation type="submission" date="2019-07" db="EMBL/GenBank/DDBJ databases">
        <title>Whole genome shotgun sequence of Novosphingobium sediminis NBRC 106119.</title>
        <authorList>
            <person name="Hosoyama A."/>
            <person name="Uohara A."/>
            <person name="Ohji S."/>
            <person name="Ichikawa N."/>
        </authorList>
    </citation>
    <scope>NUCLEOTIDE SEQUENCE [LARGE SCALE GENOMIC DNA]</scope>
    <source>
        <strain evidence="5 6">NBRC 106119</strain>
    </source>
</reference>
<evidence type="ECO:0000259" key="4">
    <source>
        <dbReference type="Pfam" id="PF00561"/>
    </source>
</evidence>
<dbReference type="InterPro" id="IPR029058">
    <property type="entry name" value="AB_hydrolase_fold"/>
</dbReference>
<dbReference type="EMBL" id="BJYR01000002">
    <property type="protein sequence ID" value="GEN98509.1"/>
    <property type="molecule type" value="Genomic_DNA"/>
</dbReference>
<dbReference type="PANTHER" id="PTHR22946">
    <property type="entry name" value="DIENELACTONE HYDROLASE DOMAIN-CONTAINING PROTEIN-RELATED"/>
    <property type="match status" value="1"/>
</dbReference>
<evidence type="ECO:0000256" key="2">
    <source>
        <dbReference type="ARBA" id="ARBA00038115"/>
    </source>
</evidence>
<keyword evidence="1" id="KW-0378">Hydrolase</keyword>
<gene>
    <name evidence="5" type="ORF">NSE01_03420</name>
</gene>
<comment type="similarity">
    <text evidence="2">Belongs to the AB hydrolase superfamily. FUS2 hydrolase family.</text>
</comment>
<evidence type="ECO:0000256" key="1">
    <source>
        <dbReference type="ARBA" id="ARBA00022801"/>
    </source>
</evidence>
<comment type="caution">
    <text evidence="5">The sequence shown here is derived from an EMBL/GenBank/DDBJ whole genome shotgun (WGS) entry which is preliminary data.</text>
</comment>
<proteinExistence type="inferred from homology"/>
<dbReference type="SUPFAM" id="SSF53474">
    <property type="entry name" value="alpha/beta-Hydrolases"/>
    <property type="match status" value="1"/>
</dbReference>
<dbReference type="Gene3D" id="3.40.50.1820">
    <property type="entry name" value="alpha/beta hydrolase"/>
    <property type="match status" value="1"/>
</dbReference>
<dbReference type="GO" id="GO:0052689">
    <property type="term" value="F:carboxylic ester hydrolase activity"/>
    <property type="evidence" value="ECO:0007669"/>
    <property type="project" value="UniProtKB-ARBA"/>
</dbReference>
<dbReference type="InterPro" id="IPR050261">
    <property type="entry name" value="FrsA_esterase"/>
</dbReference>
<protein>
    <recommendedName>
        <fullName evidence="4">AB hydrolase-1 domain-containing protein</fullName>
    </recommendedName>
</protein>
<dbReference type="AlphaFoldDB" id="A0A512AFN2"/>
<name>A0A512AFN2_9SPHN</name>
<dbReference type="InterPro" id="IPR000073">
    <property type="entry name" value="AB_hydrolase_1"/>
</dbReference>
<dbReference type="PANTHER" id="PTHR22946:SF9">
    <property type="entry name" value="POLYKETIDE TRANSFERASE AF380"/>
    <property type="match status" value="1"/>
</dbReference>
<evidence type="ECO:0000256" key="3">
    <source>
        <dbReference type="SAM" id="SignalP"/>
    </source>
</evidence>
<dbReference type="Pfam" id="PF00561">
    <property type="entry name" value="Abhydrolase_1"/>
    <property type="match status" value="1"/>
</dbReference>
<keyword evidence="3" id="KW-0732">Signal</keyword>
<keyword evidence="6" id="KW-1185">Reference proteome</keyword>
<feature type="domain" description="AB hydrolase-1" evidence="4">
    <location>
        <begin position="75"/>
        <end position="219"/>
    </location>
</feature>